<sequence>MDMIECSTRPLSPALSLTSPALFSLLLVTSLITHASAQQEVVIDDNDPSIIYTPSDGWTEMDNPLDRGGSHMVTVDSRSVATFTFTGVQVTFWAPLWPSELSTSVSLDGGAPIRISLQDPNSPVDDNAGESVASAPLWTSPMLDNTQHTLVIGTWPGENVAVVDTLA</sequence>
<gene>
    <name evidence="2" type="ORF">CVT24_010862</name>
</gene>
<name>A0A409WAQ2_9AGAR</name>
<reference evidence="2 3" key="1">
    <citation type="journal article" date="2018" name="Evol. Lett.">
        <title>Horizontal gene cluster transfer increased hallucinogenic mushroom diversity.</title>
        <authorList>
            <person name="Reynolds H.T."/>
            <person name="Vijayakumar V."/>
            <person name="Gluck-Thaler E."/>
            <person name="Korotkin H.B."/>
            <person name="Matheny P.B."/>
            <person name="Slot J.C."/>
        </authorList>
    </citation>
    <scope>NUCLEOTIDE SEQUENCE [LARGE SCALE GENOMIC DNA]</scope>
    <source>
        <strain evidence="2 3">2629</strain>
    </source>
</reference>
<feature type="signal peptide" evidence="1">
    <location>
        <begin position="1"/>
        <end position="37"/>
    </location>
</feature>
<dbReference type="InParanoid" id="A0A409WAQ2"/>
<accession>A0A409WAQ2</accession>
<evidence type="ECO:0000313" key="3">
    <source>
        <dbReference type="Proteomes" id="UP000284842"/>
    </source>
</evidence>
<protein>
    <submittedName>
        <fullName evidence="2">Uncharacterized protein</fullName>
    </submittedName>
</protein>
<feature type="chain" id="PRO_5019422644" evidence="1">
    <location>
        <begin position="38"/>
        <end position="167"/>
    </location>
</feature>
<proteinExistence type="predicted"/>
<dbReference type="EMBL" id="NHTK01005659">
    <property type="protein sequence ID" value="PPQ75583.1"/>
    <property type="molecule type" value="Genomic_DNA"/>
</dbReference>
<dbReference type="AlphaFoldDB" id="A0A409WAQ2"/>
<dbReference type="OrthoDB" id="3234968at2759"/>
<dbReference type="STRING" id="181874.A0A409WAQ2"/>
<evidence type="ECO:0000313" key="2">
    <source>
        <dbReference type="EMBL" id="PPQ75583.1"/>
    </source>
</evidence>
<keyword evidence="1" id="KW-0732">Signal</keyword>
<dbReference type="Proteomes" id="UP000284842">
    <property type="component" value="Unassembled WGS sequence"/>
</dbReference>
<keyword evidence="3" id="KW-1185">Reference proteome</keyword>
<dbReference type="Gene3D" id="2.60.120.260">
    <property type="entry name" value="Galactose-binding domain-like"/>
    <property type="match status" value="1"/>
</dbReference>
<organism evidence="2 3">
    <name type="scientific">Panaeolus cyanescens</name>
    <dbReference type="NCBI Taxonomy" id="181874"/>
    <lineage>
        <taxon>Eukaryota</taxon>
        <taxon>Fungi</taxon>
        <taxon>Dikarya</taxon>
        <taxon>Basidiomycota</taxon>
        <taxon>Agaricomycotina</taxon>
        <taxon>Agaricomycetes</taxon>
        <taxon>Agaricomycetidae</taxon>
        <taxon>Agaricales</taxon>
        <taxon>Agaricineae</taxon>
        <taxon>Galeropsidaceae</taxon>
        <taxon>Panaeolus</taxon>
    </lineage>
</organism>
<comment type="caution">
    <text evidence="2">The sequence shown here is derived from an EMBL/GenBank/DDBJ whole genome shotgun (WGS) entry which is preliminary data.</text>
</comment>
<evidence type="ECO:0000256" key="1">
    <source>
        <dbReference type="SAM" id="SignalP"/>
    </source>
</evidence>